<gene>
    <name evidence="2" type="ORF">ERL59_03390</name>
</gene>
<organism evidence="2 3">
    <name type="scientific">Chengkuizengella marina</name>
    <dbReference type="NCBI Taxonomy" id="2507566"/>
    <lineage>
        <taxon>Bacteria</taxon>
        <taxon>Bacillati</taxon>
        <taxon>Bacillota</taxon>
        <taxon>Bacilli</taxon>
        <taxon>Bacillales</taxon>
        <taxon>Paenibacillaceae</taxon>
        <taxon>Chengkuizengella</taxon>
    </lineage>
</organism>
<comment type="caution">
    <text evidence="2">The sequence shown here is derived from an EMBL/GenBank/DDBJ whole genome shotgun (WGS) entry which is preliminary data.</text>
</comment>
<dbReference type="OrthoDB" id="2476779at2"/>
<evidence type="ECO:0000256" key="1">
    <source>
        <dbReference type="SAM" id="Phobius"/>
    </source>
</evidence>
<dbReference type="Proteomes" id="UP000448943">
    <property type="component" value="Unassembled WGS sequence"/>
</dbReference>
<keyword evidence="3" id="KW-1185">Reference proteome</keyword>
<proteinExistence type="predicted"/>
<dbReference type="RefSeq" id="WP_160644501.1">
    <property type="nucleotide sequence ID" value="NZ_SIJB01000007.1"/>
</dbReference>
<dbReference type="AlphaFoldDB" id="A0A6N9Q001"/>
<feature type="transmembrane region" description="Helical" evidence="1">
    <location>
        <begin position="16"/>
        <end position="37"/>
    </location>
</feature>
<evidence type="ECO:0000313" key="3">
    <source>
        <dbReference type="Proteomes" id="UP000448943"/>
    </source>
</evidence>
<dbReference type="EMBL" id="SIJB01000007">
    <property type="protein sequence ID" value="NBI28003.1"/>
    <property type="molecule type" value="Genomic_DNA"/>
</dbReference>
<keyword evidence="1" id="KW-1133">Transmembrane helix</keyword>
<evidence type="ECO:0000313" key="2">
    <source>
        <dbReference type="EMBL" id="NBI28003.1"/>
    </source>
</evidence>
<name>A0A6N9Q001_9BACL</name>
<protein>
    <recommendedName>
        <fullName evidence="4">Type IV pilus assembly protein PilN</fullName>
    </recommendedName>
</protein>
<reference evidence="2 3" key="1">
    <citation type="submission" date="2019-01" db="EMBL/GenBank/DDBJ databases">
        <title>Chengkuizengella sp. nov., isolated from deep-sea sediment of East Pacific Ocean.</title>
        <authorList>
            <person name="Yang J."/>
            <person name="Lai Q."/>
            <person name="Shao Z."/>
        </authorList>
    </citation>
    <scope>NUCLEOTIDE SEQUENCE [LARGE SCALE GENOMIC DNA]</scope>
    <source>
        <strain evidence="2 3">YPA3-1-1</strain>
    </source>
</reference>
<keyword evidence="1" id="KW-0812">Transmembrane</keyword>
<accession>A0A6N9Q001</accession>
<keyword evidence="1" id="KW-0472">Membrane</keyword>
<evidence type="ECO:0008006" key="4">
    <source>
        <dbReference type="Google" id="ProtNLM"/>
    </source>
</evidence>
<sequence length="177" mass="20572">MININLLPKKDREKNLIPLLIICFIISWFLLISMIIYQNLSVQQKIIQEEINVNEILSEQKELNNVLNELNAIKLAEQEIDKKDILNVLHYIRLDAPNILQNMNSSLPTNGKLTSVYFSFPSQLSIISELNSLSHAADYLVNLRNLPFVNQADLQVISKEENQYYSIRYIIDLKKQE</sequence>